<dbReference type="InterPro" id="IPR013766">
    <property type="entry name" value="Thioredoxin_domain"/>
</dbReference>
<dbReference type="Gene3D" id="3.40.30.10">
    <property type="entry name" value="Glutaredoxin"/>
    <property type="match status" value="1"/>
</dbReference>
<dbReference type="PANTHER" id="PTHR13887:SF14">
    <property type="entry name" value="DISULFIDE BOND FORMATION PROTEIN D"/>
    <property type="match status" value="1"/>
</dbReference>
<evidence type="ECO:0000256" key="7">
    <source>
        <dbReference type="SAM" id="Phobius"/>
    </source>
</evidence>
<evidence type="ECO:0000313" key="10">
    <source>
        <dbReference type="Proteomes" id="UP000265540"/>
    </source>
</evidence>
<dbReference type="InterPro" id="IPR036249">
    <property type="entry name" value="Thioredoxin-like_sf"/>
</dbReference>
<dbReference type="AlphaFoldDB" id="A0A3A4ZKA7"/>
<keyword evidence="7" id="KW-0472">Membrane</keyword>
<evidence type="ECO:0000259" key="8">
    <source>
        <dbReference type="PROSITE" id="PS51352"/>
    </source>
</evidence>
<evidence type="ECO:0000256" key="1">
    <source>
        <dbReference type="ARBA" id="ARBA00005791"/>
    </source>
</evidence>
<evidence type="ECO:0000256" key="6">
    <source>
        <dbReference type="SAM" id="MobiDB-lite"/>
    </source>
</evidence>
<dbReference type="PANTHER" id="PTHR13887">
    <property type="entry name" value="GLUTATHIONE S-TRANSFERASE KAPPA"/>
    <property type="match status" value="1"/>
</dbReference>
<keyword evidence="7" id="KW-1133">Transmembrane helix</keyword>
<dbReference type="SUPFAM" id="SSF52833">
    <property type="entry name" value="Thioredoxin-like"/>
    <property type="match status" value="1"/>
</dbReference>
<keyword evidence="2" id="KW-0732">Signal</keyword>
<protein>
    <recommendedName>
        <fullName evidence="8">Thioredoxin domain-containing protein</fullName>
    </recommendedName>
</protein>
<feature type="region of interest" description="Disordered" evidence="6">
    <location>
        <begin position="218"/>
        <end position="247"/>
    </location>
</feature>
<evidence type="ECO:0000256" key="2">
    <source>
        <dbReference type="ARBA" id="ARBA00022729"/>
    </source>
</evidence>
<comment type="caution">
    <text evidence="9">The sequence shown here is derived from an EMBL/GenBank/DDBJ whole genome shotgun (WGS) entry which is preliminary data.</text>
</comment>
<keyword evidence="5" id="KW-0676">Redox-active center</keyword>
<evidence type="ECO:0000256" key="4">
    <source>
        <dbReference type="ARBA" id="ARBA00023157"/>
    </source>
</evidence>
<dbReference type="InterPro" id="IPR012336">
    <property type="entry name" value="Thioredoxin-like_fold"/>
</dbReference>
<evidence type="ECO:0000313" key="9">
    <source>
        <dbReference type="EMBL" id="RJR27120.1"/>
    </source>
</evidence>
<dbReference type="GO" id="GO:0016491">
    <property type="term" value="F:oxidoreductase activity"/>
    <property type="evidence" value="ECO:0007669"/>
    <property type="project" value="UniProtKB-KW"/>
</dbReference>
<reference evidence="9 10" key="1">
    <citation type="journal article" date="2017" name="ISME J.">
        <title>Energy and carbon metabolisms in a deep terrestrial subsurface fluid microbial community.</title>
        <authorList>
            <person name="Momper L."/>
            <person name="Jungbluth S.P."/>
            <person name="Lee M.D."/>
            <person name="Amend J.P."/>
        </authorList>
    </citation>
    <scope>NUCLEOTIDE SEQUENCE [LARGE SCALE GENOMIC DNA]</scope>
    <source>
        <strain evidence="9">SURF_46</strain>
    </source>
</reference>
<dbReference type="Proteomes" id="UP000265540">
    <property type="component" value="Unassembled WGS sequence"/>
</dbReference>
<organism evidence="9 10">
    <name type="scientific">candidate division WWE3 bacterium</name>
    <dbReference type="NCBI Taxonomy" id="2053526"/>
    <lineage>
        <taxon>Bacteria</taxon>
        <taxon>Katanobacteria</taxon>
    </lineage>
</organism>
<keyword evidence="7" id="KW-0812">Transmembrane</keyword>
<dbReference type="EMBL" id="QZJF01000016">
    <property type="protein sequence ID" value="RJR27120.1"/>
    <property type="molecule type" value="Genomic_DNA"/>
</dbReference>
<dbReference type="Pfam" id="PF13462">
    <property type="entry name" value="Thioredoxin_4"/>
    <property type="match status" value="1"/>
</dbReference>
<evidence type="ECO:0000256" key="5">
    <source>
        <dbReference type="ARBA" id="ARBA00023284"/>
    </source>
</evidence>
<dbReference type="PROSITE" id="PS51352">
    <property type="entry name" value="THIOREDOXIN_2"/>
    <property type="match status" value="1"/>
</dbReference>
<gene>
    <name evidence="9" type="ORF">C4561_03075</name>
</gene>
<name>A0A3A4ZKA7_UNCKA</name>
<feature type="domain" description="Thioredoxin" evidence="8">
    <location>
        <begin position="30"/>
        <end position="212"/>
    </location>
</feature>
<keyword evidence="3" id="KW-0560">Oxidoreductase</keyword>
<accession>A0A3A4ZKA7</accession>
<proteinExistence type="inferred from homology"/>
<sequence>MDFIRRNSPVFIIGFATLALFAGLIYLAQKNGGVAGPTLEKLTEEEMIAEYTFTKGSENAKVILVEFTDFQCPSCRQIYPYVNEIAAQYPNEVLIAYRHFPLPQHPDARQAAIAAQAAGQFGKFWEYGEILFNNQEELDRESLVKYAEDLGIDRVQFEQKIDDSVIQKQVSDDIALGTRINVSGTPTFILNNSVLQYRSIEDFRTQIRDVVIREYPELAKPQENPLQNGDDSTESTTESTTSVGSPDYSQIAFDQKYGIIEIEYTDTGFIPSNVKAVQNQLVRWTNKTDKDIELEQLIKLYSDFEQPIIIAPNGTFELRMTQEKLWNFKEKSKRHYGSIYVVQP</sequence>
<evidence type="ECO:0000256" key="3">
    <source>
        <dbReference type="ARBA" id="ARBA00023002"/>
    </source>
</evidence>
<comment type="similarity">
    <text evidence="1">Belongs to the thioredoxin family. DsbA subfamily.</text>
</comment>
<keyword evidence="4" id="KW-1015">Disulfide bond</keyword>
<feature type="transmembrane region" description="Helical" evidence="7">
    <location>
        <begin position="9"/>
        <end position="28"/>
    </location>
</feature>